<organism evidence="4 5">
    <name type="scientific">Glossina pallidipes</name>
    <name type="common">Tsetse fly</name>
    <dbReference type="NCBI Taxonomy" id="7398"/>
    <lineage>
        <taxon>Eukaryota</taxon>
        <taxon>Metazoa</taxon>
        <taxon>Ecdysozoa</taxon>
        <taxon>Arthropoda</taxon>
        <taxon>Hexapoda</taxon>
        <taxon>Insecta</taxon>
        <taxon>Pterygota</taxon>
        <taxon>Neoptera</taxon>
        <taxon>Endopterygota</taxon>
        <taxon>Diptera</taxon>
        <taxon>Brachycera</taxon>
        <taxon>Muscomorpha</taxon>
        <taxon>Hippoboscoidea</taxon>
        <taxon>Glossinidae</taxon>
        <taxon>Glossina</taxon>
    </lineage>
</organism>
<evidence type="ECO:0000256" key="2">
    <source>
        <dbReference type="ARBA" id="ARBA00022553"/>
    </source>
</evidence>
<dbReference type="GO" id="GO:0030424">
    <property type="term" value="C:axon"/>
    <property type="evidence" value="ECO:0007669"/>
    <property type="project" value="TreeGrafter"/>
</dbReference>
<dbReference type="PANTHER" id="PTHR12394:SF12">
    <property type="entry name" value="LD08195P"/>
    <property type="match status" value="1"/>
</dbReference>
<sequence length="286" mass="31949">MRRSHSLTVGVPFRAMRDLGSKMAELKFEAPLAKLDETDDWAGCDYISNQNTLSDSLNLNLKDPLAAQENKMRLLEEAVRDAHVSKNGSPFATGGLSPNCNSLLAAEMGFDGFAGGDCNNEMTSGIGKAASFSMETVDNFGETFGGSLEDLVNTFDEKITKCFGNYEENVETLAPVQVRSQEEIMNECHPVMTRAYASQLKAYDRIPAIHAKIIFRRFSSSNLHSFTLVSQIYTTQDRQDQPTGVRSIMIMDMLADISRFLQLRFTPAVNKLLMTIYKHLRHQQIL</sequence>
<evidence type="ECO:0000313" key="4">
    <source>
        <dbReference type="EnsemblMetazoa" id="GPAI005273-PA"/>
    </source>
</evidence>
<dbReference type="VEuPathDB" id="VectorBase:GPAI005273"/>
<dbReference type="AlphaFoldDB" id="A0A1A9Z6D3"/>
<keyword evidence="5" id="KW-1185">Reference proteome</keyword>
<keyword evidence="3" id="KW-0175">Coiled coil</keyword>
<accession>A0A1A9Z6D3</accession>
<reference evidence="5" key="1">
    <citation type="submission" date="2014-03" db="EMBL/GenBank/DDBJ databases">
        <authorList>
            <person name="Aksoy S."/>
            <person name="Warren W."/>
            <person name="Wilson R.K."/>
        </authorList>
    </citation>
    <scope>NUCLEOTIDE SEQUENCE [LARGE SCALE GENOMIC DNA]</scope>
    <source>
        <strain evidence="5">IAEA</strain>
    </source>
</reference>
<keyword evidence="2" id="KW-0597">Phosphoprotein</keyword>
<proteinExistence type="inferred from homology"/>
<evidence type="ECO:0000256" key="3">
    <source>
        <dbReference type="ARBA" id="ARBA00023054"/>
    </source>
</evidence>
<evidence type="ECO:0000256" key="1">
    <source>
        <dbReference type="ARBA" id="ARBA00006788"/>
    </source>
</evidence>
<comment type="similarity">
    <text evidence="1">Belongs to the zygin family.</text>
</comment>
<dbReference type="EnsemblMetazoa" id="GPAI005273-RA">
    <property type="protein sequence ID" value="GPAI005273-PA"/>
    <property type="gene ID" value="GPAI005273"/>
</dbReference>
<dbReference type="GO" id="GO:0005737">
    <property type="term" value="C:cytoplasm"/>
    <property type="evidence" value="ECO:0007669"/>
    <property type="project" value="TreeGrafter"/>
</dbReference>
<dbReference type="InterPro" id="IPR011680">
    <property type="entry name" value="FEZ"/>
</dbReference>
<dbReference type="PANTHER" id="PTHR12394">
    <property type="entry name" value="ZYGIN"/>
    <property type="match status" value="1"/>
</dbReference>
<name>A0A1A9Z6D3_GLOPL</name>
<dbReference type="Proteomes" id="UP000092445">
    <property type="component" value="Unassembled WGS sequence"/>
</dbReference>
<dbReference type="Pfam" id="PF07763">
    <property type="entry name" value="FEZ"/>
    <property type="match status" value="1"/>
</dbReference>
<reference evidence="4" key="2">
    <citation type="submission" date="2020-05" db="UniProtKB">
        <authorList>
            <consortium name="EnsemblMetazoa"/>
        </authorList>
    </citation>
    <scope>IDENTIFICATION</scope>
    <source>
        <strain evidence="4">IAEA</strain>
    </source>
</reference>
<protein>
    <submittedName>
        <fullName evidence="4">Uncharacterized protein</fullName>
    </submittedName>
</protein>
<evidence type="ECO:0000313" key="5">
    <source>
        <dbReference type="Proteomes" id="UP000092445"/>
    </source>
</evidence>
<dbReference type="STRING" id="7398.A0A1A9Z6D3"/>